<dbReference type="SUPFAM" id="SSF53633">
    <property type="entry name" value="Carbamate kinase-like"/>
    <property type="match status" value="1"/>
</dbReference>
<dbReference type="OrthoDB" id="6683219at2"/>
<organism evidence="2 3">
    <name type="scientific">Methylocystis bryophila</name>
    <dbReference type="NCBI Taxonomy" id="655015"/>
    <lineage>
        <taxon>Bacteria</taxon>
        <taxon>Pseudomonadati</taxon>
        <taxon>Pseudomonadota</taxon>
        <taxon>Alphaproteobacteria</taxon>
        <taxon>Hyphomicrobiales</taxon>
        <taxon>Methylocystaceae</taxon>
        <taxon>Methylocystis</taxon>
    </lineage>
</organism>
<protein>
    <recommendedName>
        <fullName evidence="1">Aspartate/glutamate/uridylate kinase domain-containing protein</fullName>
    </recommendedName>
</protein>
<dbReference type="InterPro" id="IPR036393">
    <property type="entry name" value="AceGlu_kinase-like_sf"/>
</dbReference>
<gene>
    <name evidence="2" type="ORF">B1812_11160</name>
</gene>
<dbReference type="RefSeq" id="WP_085771650.1">
    <property type="nucleotide sequence ID" value="NZ_AP027149.1"/>
</dbReference>
<keyword evidence="3" id="KW-1185">Reference proteome</keyword>
<sequence>MSEDRRKSALVAKIGGSLWRSPLLSRWIAALCAYPGPLVLVPGGGPFADAVRAAQGPMRFSERAAHEMALLAMEQYGLALCDLFGGLALAATQQEAAALRAQGKTPVWRPRALALEAGLPACWDVTSDSLAAWYARKSGASRLLLIKSVDAGEASEAGSLVDPCFSQYARGLSVCLLGPKNVEEAERFLLLGDIPWRSAPLASGDGEKISVLS</sequence>
<dbReference type="KEGG" id="mbry:B1812_11160"/>
<reference evidence="2 3" key="1">
    <citation type="submission" date="2017-02" db="EMBL/GenBank/DDBJ databases">
        <authorList>
            <person name="Peterson S.W."/>
        </authorList>
    </citation>
    <scope>NUCLEOTIDE SEQUENCE [LARGE SCALE GENOMIC DNA]</scope>
    <source>
        <strain evidence="2 3">S285</strain>
    </source>
</reference>
<proteinExistence type="predicted"/>
<dbReference type="InterPro" id="IPR001048">
    <property type="entry name" value="Asp/Glu/Uridylate_kinase"/>
</dbReference>
<dbReference type="EMBL" id="CP019948">
    <property type="protein sequence ID" value="ARN81536.1"/>
    <property type="molecule type" value="Genomic_DNA"/>
</dbReference>
<evidence type="ECO:0000313" key="2">
    <source>
        <dbReference type="EMBL" id="ARN81536.1"/>
    </source>
</evidence>
<evidence type="ECO:0000313" key="3">
    <source>
        <dbReference type="Proteomes" id="UP000193978"/>
    </source>
</evidence>
<dbReference type="Pfam" id="PF00696">
    <property type="entry name" value="AA_kinase"/>
    <property type="match status" value="1"/>
</dbReference>
<dbReference type="STRING" id="655015.B1812_11160"/>
<evidence type="ECO:0000259" key="1">
    <source>
        <dbReference type="Pfam" id="PF00696"/>
    </source>
</evidence>
<feature type="domain" description="Aspartate/glutamate/uridylate kinase" evidence="1">
    <location>
        <begin position="10"/>
        <end position="150"/>
    </location>
</feature>
<dbReference type="Proteomes" id="UP000193978">
    <property type="component" value="Chromosome"/>
</dbReference>
<dbReference type="Gene3D" id="3.40.1160.10">
    <property type="entry name" value="Acetylglutamate kinase-like"/>
    <property type="match status" value="1"/>
</dbReference>
<dbReference type="AlphaFoldDB" id="A0A1W6MVJ6"/>
<name>A0A1W6MVJ6_9HYPH</name>
<accession>A0A1W6MVJ6</accession>